<dbReference type="GO" id="GO:0005886">
    <property type="term" value="C:plasma membrane"/>
    <property type="evidence" value="ECO:0007669"/>
    <property type="project" value="TreeGrafter"/>
</dbReference>
<keyword evidence="2" id="KW-0472">Membrane</keyword>
<name>A0A1S8D8M1_9PROT</name>
<comment type="caution">
    <text evidence="3">The sequence shown here is derived from an EMBL/GenBank/DDBJ whole genome shotgun (WGS) entry which is preliminary data.</text>
</comment>
<dbReference type="STRING" id="207340.APZ41_005855"/>
<feature type="transmembrane region" description="Helical" evidence="2">
    <location>
        <begin position="76"/>
        <end position="105"/>
    </location>
</feature>
<feature type="transmembrane region" description="Helical" evidence="2">
    <location>
        <begin position="326"/>
        <end position="355"/>
    </location>
</feature>
<sequence length="393" mass="39434">MSTGLLALLDDIAGLARMSAASLDDISAQAARAGVKAAGVVVDDAAVTPRYVTGFAASRELPIVWKIAVGSVKNKLLYLLPLALVLSFVAPWSISVLLMLGGAYLCYEGAEKVWHAIHPPPGEEGHEPVPGHPAPGNPPPGNAAPPAGSPATPLSPGAPAASGVAAAKRHEDARVRSAIQTDFILSAEIMALTLASLTTDSVVAQAVILAVVGLGLTALVYGGVALIVKADDVGVALAANPRPVTSLLGLRRLPETREPSGADHALAPVTQAIGRGLVRGMPPFLRLLGIVGTAAMLWVGGGILLHGMETFGLALPEHWVEAAAHAVAALVPAVTAAAASWMVTAALSGLLGLAVGSLLIPFAEHLGGPALAWAGGLFGRKPQAGAETGGGAG</sequence>
<evidence type="ECO:0000313" key="4">
    <source>
        <dbReference type="Proteomes" id="UP000054844"/>
    </source>
</evidence>
<feature type="compositionally biased region" description="Pro residues" evidence="1">
    <location>
        <begin position="130"/>
        <end position="143"/>
    </location>
</feature>
<keyword evidence="2" id="KW-1133">Transmembrane helix</keyword>
<protein>
    <submittedName>
        <fullName evidence="3">ABC transporter</fullName>
    </submittedName>
</protein>
<dbReference type="Pfam" id="PF05661">
    <property type="entry name" value="DUF808"/>
    <property type="match status" value="1"/>
</dbReference>
<dbReference type="EMBL" id="LLWF02000012">
    <property type="protein sequence ID" value="ONH84084.1"/>
    <property type="molecule type" value="Genomic_DNA"/>
</dbReference>
<feature type="transmembrane region" description="Helical" evidence="2">
    <location>
        <begin position="284"/>
        <end position="306"/>
    </location>
</feature>
<accession>A0A1S8D8M1</accession>
<dbReference type="RefSeq" id="WP_058389611.1">
    <property type="nucleotide sequence ID" value="NZ_CP025189.1"/>
</dbReference>
<feature type="transmembrane region" description="Helical" evidence="2">
    <location>
        <begin position="202"/>
        <end position="228"/>
    </location>
</feature>
<feature type="compositionally biased region" description="Low complexity" evidence="1">
    <location>
        <begin position="144"/>
        <end position="166"/>
    </location>
</feature>
<dbReference type="PANTHER" id="PTHR30503:SF3">
    <property type="entry name" value="INNER MEMBRANE PROTEIN YEDI"/>
    <property type="match status" value="1"/>
</dbReference>
<gene>
    <name evidence="3" type="ORF">APZ41_005855</name>
</gene>
<reference evidence="3" key="1">
    <citation type="submission" date="2016-12" db="EMBL/GenBank/DDBJ databases">
        <title>Draft genome sequence of Roseomonas mucosa strain AU37, isolated from a peripheral intravenous catheter.</title>
        <authorList>
            <person name="Choudhury M.A."/>
            <person name="Sidjabat H.E."/>
            <person name="Wailan A.M."/>
            <person name="Zhang L."/>
            <person name="Marsh N.M."/>
            <person name="Rickard C.M."/>
            <person name="Davies M."/>
            <person name="Mcmillan D.J."/>
        </authorList>
    </citation>
    <scope>NUCLEOTIDE SEQUENCE [LARGE SCALE GENOMIC DNA]</scope>
    <source>
        <strain evidence="3">AU37</strain>
    </source>
</reference>
<organism evidence="3 4">
    <name type="scientific">Roseomonas mucosa</name>
    <dbReference type="NCBI Taxonomy" id="207340"/>
    <lineage>
        <taxon>Bacteria</taxon>
        <taxon>Pseudomonadati</taxon>
        <taxon>Pseudomonadota</taxon>
        <taxon>Alphaproteobacteria</taxon>
        <taxon>Acetobacterales</taxon>
        <taxon>Roseomonadaceae</taxon>
        <taxon>Roseomonas</taxon>
    </lineage>
</organism>
<evidence type="ECO:0000256" key="1">
    <source>
        <dbReference type="SAM" id="MobiDB-lite"/>
    </source>
</evidence>
<dbReference type="InterPro" id="IPR008526">
    <property type="entry name" value="YedI"/>
</dbReference>
<dbReference type="AlphaFoldDB" id="A0A1S8D8M1"/>
<keyword evidence="2" id="KW-0812">Transmembrane</keyword>
<dbReference type="Proteomes" id="UP000054844">
    <property type="component" value="Unassembled WGS sequence"/>
</dbReference>
<proteinExistence type="predicted"/>
<feature type="region of interest" description="Disordered" evidence="1">
    <location>
        <begin position="118"/>
        <end position="166"/>
    </location>
</feature>
<dbReference type="PANTHER" id="PTHR30503">
    <property type="entry name" value="INNER MEMBRANE PROTEIN YEDI"/>
    <property type="match status" value="1"/>
</dbReference>
<evidence type="ECO:0000313" key="3">
    <source>
        <dbReference type="EMBL" id="ONH84084.1"/>
    </source>
</evidence>
<keyword evidence="4" id="KW-1185">Reference proteome</keyword>
<evidence type="ECO:0000256" key="2">
    <source>
        <dbReference type="SAM" id="Phobius"/>
    </source>
</evidence>